<keyword evidence="4" id="KW-1185">Reference proteome</keyword>
<accession>A0A418LX61</accession>
<dbReference type="SUPFAM" id="SSF51735">
    <property type="entry name" value="NAD(P)-binding Rossmann-fold domains"/>
    <property type="match status" value="1"/>
</dbReference>
<comment type="caution">
    <text evidence="3">The sequence shown here is derived from an EMBL/GenBank/DDBJ whole genome shotgun (WGS) entry which is preliminary data.</text>
</comment>
<evidence type="ECO:0000256" key="1">
    <source>
        <dbReference type="ARBA" id="ARBA00006484"/>
    </source>
</evidence>
<dbReference type="Pfam" id="PF00106">
    <property type="entry name" value="adh_short"/>
    <property type="match status" value="1"/>
</dbReference>
<dbReference type="AlphaFoldDB" id="A0A418LX61"/>
<comment type="similarity">
    <text evidence="1">Belongs to the short-chain dehydrogenases/reductases (SDR) family.</text>
</comment>
<reference evidence="3 4" key="1">
    <citation type="submission" date="2018-08" db="EMBL/GenBank/DDBJ databases">
        <title>Fibrisoma montanum sp. nov., isolated from Danxia mountain soil.</title>
        <authorList>
            <person name="Huang Y."/>
        </authorList>
    </citation>
    <scope>NUCLEOTIDE SEQUENCE [LARGE SCALE GENOMIC DNA]</scope>
    <source>
        <strain evidence="3 4">HYT19</strain>
    </source>
</reference>
<name>A0A418LX61_9BACT</name>
<dbReference type="Proteomes" id="UP000283523">
    <property type="component" value="Unassembled WGS sequence"/>
</dbReference>
<protein>
    <submittedName>
        <fullName evidence="3">SDR family NAD(P)-dependent oxidoreductase</fullName>
    </submittedName>
</protein>
<evidence type="ECO:0000313" key="3">
    <source>
        <dbReference type="EMBL" id="RIV17825.1"/>
    </source>
</evidence>
<gene>
    <name evidence="3" type="ORF">DYU11_30585</name>
</gene>
<dbReference type="GO" id="GO:0016491">
    <property type="term" value="F:oxidoreductase activity"/>
    <property type="evidence" value="ECO:0007669"/>
    <property type="project" value="UniProtKB-KW"/>
</dbReference>
<evidence type="ECO:0000256" key="2">
    <source>
        <dbReference type="ARBA" id="ARBA00023002"/>
    </source>
</evidence>
<dbReference type="PANTHER" id="PTHR24320:SF148">
    <property type="entry name" value="NAD(P)-BINDING ROSSMANN-FOLD SUPERFAMILY PROTEIN"/>
    <property type="match status" value="1"/>
</dbReference>
<dbReference type="Gene3D" id="3.40.50.720">
    <property type="entry name" value="NAD(P)-binding Rossmann-like Domain"/>
    <property type="match status" value="1"/>
</dbReference>
<sequence>MGIKTTLITGANSGLGLATARALAQRSFDLILLCRNEQKGREAQADVQRANPSVTVDLVTIDLANLASVRQAAEHVKSHYDRLDVLINNAGYTPAKLEFTAEGIEKSFFASHIGHFALTQYLTDLLTKTAAQTGDVRIINLSSGAHLLGRKERFFRRIDNLALFSAYGDDKLANLLHARSLATHFSGQGITAYSVHPGAVRTNFGSDTPGFVGKVFKAFGPVMRTPEKGAQTSVFLASAPLKSIGESNNGGYFADSRPKSTPHRDVTDDNAEWLWQKTMPYV</sequence>
<dbReference type="OrthoDB" id="597510at2"/>
<dbReference type="InterPro" id="IPR036291">
    <property type="entry name" value="NAD(P)-bd_dom_sf"/>
</dbReference>
<dbReference type="EMBL" id="QXED01000015">
    <property type="protein sequence ID" value="RIV17825.1"/>
    <property type="molecule type" value="Genomic_DNA"/>
</dbReference>
<organism evidence="3 4">
    <name type="scientific">Fibrisoma montanum</name>
    <dbReference type="NCBI Taxonomy" id="2305895"/>
    <lineage>
        <taxon>Bacteria</taxon>
        <taxon>Pseudomonadati</taxon>
        <taxon>Bacteroidota</taxon>
        <taxon>Cytophagia</taxon>
        <taxon>Cytophagales</taxon>
        <taxon>Spirosomataceae</taxon>
        <taxon>Fibrisoma</taxon>
    </lineage>
</organism>
<dbReference type="InterPro" id="IPR002347">
    <property type="entry name" value="SDR_fam"/>
</dbReference>
<proteinExistence type="inferred from homology"/>
<dbReference type="PRINTS" id="PR00081">
    <property type="entry name" value="GDHRDH"/>
</dbReference>
<dbReference type="RefSeq" id="WP_119671556.1">
    <property type="nucleotide sequence ID" value="NZ_QXED01000015.1"/>
</dbReference>
<keyword evidence="2" id="KW-0560">Oxidoreductase</keyword>
<evidence type="ECO:0000313" key="4">
    <source>
        <dbReference type="Proteomes" id="UP000283523"/>
    </source>
</evidence>
<dbReference type="PANTHER" id="PTHR24320">
    <property type="entry name" value="RETINOL DEHYDROGENASE"/>
    <property type="match status" value="1"/>
</dbReference>